<dbReference type="EMBL" id="SGIU01000002">
    <property type="protein sequence ID" value="TAI46951.1"/>
    <property type="molecule type" value="Genomic_DNA"/>
</dbReference>
<feature type="domain" description="Cytochrome c" evidence="6">
    <location>
        <begin position="50"/>
        <end position="138"/>
    </location>
</feature>
<keyword evidence="5" id="KW-0812">Transmembrane</keyword>
<evidence type="ECO:0000256" key="4">
    <source>
        <dbReference type="PROSITE-ProRule" id="PRU00433"/>
    </source>
</evidence>
<dbReference type="InterPro" id="IPR036909">
    <property type="entry name" value="Cyt_c-like_dom_sf"/>
</dbReference>
<dbReference type="Pfam" id="PF00034">
    <property type="entry name" value="Cytochrom_C"/>
    <property type="match status" value="1"/>
</dbReference>
<dbReference type="GO" id="GO:0009055">
    <property type="term" value="F:electron transfer activity"/>
    <property type="evidence" value="ECO:0007669"/>
    <property type="project" value="InterPro"/>
</dbReference>
<dbReference type="SUPFAM" id="SSF46626">
    <property type="entry name" value="Cytochrome c"/>
    <property type="match status" value="1"/>
</dbReference>
<keyword evidence="3 4" id="KW-0408">Iron</keyword>
<dbReference type="RefSeq" id="WP_130613290.1">
    <property type="nucleotide sequence ID" value="NZ_SGIU01000002.1"/>
</dbReference>
<proteinExistence type="predicted"/>
<evidence type="ECO:0000256" key="2">
    <source>
        <dbReference type="ARBA" id="ARBA00022723"/>
    </source>
</evidence>
<dbReference type="Gene3D" id="1.10.760.10">
    <property type="entry name" value="Cytochrome c-like domain"/>
    <property type="match status" value="1"/>
</dbReference>
<protein>
    <recommendedName>
        <fullName evidence="6">Cytochrome c domain-containing protein</fullName>
    </recommendedName>
</protein>
<evidence type="ECO:0000256" key="5">
    <source>
        <dbReference type="SAM" id="Phobius"/>
    </source>
</evidence>
<evidence type="ECO:0000313" key="7">
    <source>
        <dbReference type="EMBL" id="TAI46951.1"/>
    </source>
</evidence>
<evidence type="ECO:0000259" key="6">
    <source>
        <dbReference type="PROSITE" id="PS51007"/>
    </source>
</evidence>
<evidence type="ECO:0000256" key="3">
    <source>
        <dbReference type="ARBA" id="ARBA00023004"/>
    </source>
</evidence>
<reference evidence="7 8" key="1">
    <citation type="submission" date="2019-02" db="EMBL/GenBank/DDBJ databases">
        <title>Draft genome sequence of Muricauda sp. 176CP4-71.</title>
        <authorList>
            <person name="Park J.-S."/>
        </authorList>
    </citation>
    <scope>NUCLEOTIDE SEQUENCE [LARGE SCALE GENOMIC DNA]</scope>
    <source>
        <strain evidence="7 8">176CP4-71</strain>
    </source>
</reference>
<comment type="caution">
    <text evidence="7">The sequence shown here is derived from an EMBL/GenBank/DDBJ whole genome shotgun (WGS) entry which is preliminary data.</text>
</comment>
<gene>
    <name evidence="7" type="ORF">EW142_09635</name>
</gene>
<dbReference type="AlphaFoldDB" id="A0A4Q8Q9Q3"/>
<dbReference type="GO" id="GO:0046872">
    <property type="term" value="F:metal ion binding"/>
    <property type="evidence" value="ECO:0007669"/>
    <property type="project" value="UniProtKB-KW"/>
</dbReference>
<keyword evidence="5" id="KW-1133">Transmembrane helix</keyword>
<evidence type="ECO:0000256" key="1">
    <source>
        <dbReference type="ARBA" id="ARBA00022617"/>
    </source>
</evidence>
<dbReference type="OrthoDB" id="1446808at2"/>
<feature type="transmembrane region" description="Helical" evidence="5">
    <location>
        <begin position="6"/>
        <end position="24"/>
    </location>
</feature>
<keyword evidence="2 4" id="KW-0479">Metal-binding</keyword>
<dbReference type="InterPro" id="IPR009056">
    <property type="entry name" value="Cyt_c-like_dom"/>
</dbReference>
<name>A0A4Q8Q9Q3_9FLAO</name>
<sequence length="138" mass="16325">MNRIKYYLLLILVLMIGIFLVFILKNGTKEFDSNTTEIPPPSDNVEKTTVEFERGKEIFMEDCRKCHVAKYMRHNYLHDIVEKVGVEYLKLYITKQDSLLNAKDEYALALKNEWGNNGTVHKFKYSDAEFEFLIEYLK</sequence>
<dbReference type="PROSITE" id="PS51007">
    <property type="entry name" value="CYTC"/>
    <property type="match status" value="1"/>
</dbReference>
<accession>A0A4Q8Q9Q3</accession>
<dbReference type="GO" id="GO:0020037">
    <property type="term" value="F:heme binding"/>
    <property type="evidence" value="ECO:0007669"/>
    <property type="project" value="InterPro"/>
</dbReference>
<organism evidence="7 8">
    <name type="scientific">Flagellimonas allohymeniacidonis</name>
    <dbReference type="NCBI Taxonomy" id="2517819"/>
    <lineage>
        <taxon>Bacteria</taxon>
        <taxon>Pseudomonadati</taxon>
        <taxon>Bacteroidota</taxon>
        <taxon>Flavobacteriia</taxon>
        <taxon>Flavobacteriales</taxon>
        <taxon>Flavobacteriaceae</taxon>
        <taxon>Flagellimonas</taxon>
    </lineage>
</organism>
<keyword evidence="5" id="KW-0472">Membrane</keyword>
<keyword evidence="1 4" id="KW-0349">Heme</keyword>
<keyword evidence="8" id="KW-1185">Reference proteome</keyword>
<evidence type="ECO:0000313" key="8">
    <source>
        <dbReference type="Proteomes" id="UP000291981"/>
    </source>
</evidence>
<dbReference type="Proteomes" id="UP000291981">
    <property type="component" value="Unassembled WGS sequence"/>
</dbReference>